<dbReference type="PANTHER" id="PTHR33307">
    <property type="entry name" value="ALPHA-RHAMNOSIDASE (EUROFUNG)"/>
    <property type="match status" value="1"/>
</dbReference>
<evidence type="ECO:0000313" key="7">
    <source>
        <dbReference type="Proteomes" id="UP000310636"/>
    </source>
</evidence>
<dbReference type="SUPFAM" id="SSF49785">
    <property type="entry name" value="Galactose-binding domain-like"/>
    <property type="match status" value="1"/>
</dbReference>
<evidence type="ECO:0000256" key="1">
    <source>
        <dbReference type="ARBA" id="ARBA00001445"/>
    </source>
</evidence>
<feature type="domain" description="Alpha-L-rhamnosidase six-hairpin glycosidase" evidence="5">
    <location>
        <begin position="337"/>
        <end position="673"/>
    </location>
</feature>
<dbReference type="Pfam" id="PF17389">
    <property type="entry name" value="Bac_rhamnosid6H"/>
    <property type="match status" value="1"/>
</dbReference>
<evidence type="ECO:0000259" key="5">
    <source>
        <dbReference type="Pfam" id="PF17389"/>
    </source>
</evidence>
<reference evidence="6 7" key="1">
    <citation type="submission" date="2019-04" db="EMBL/GenBank/DDBJ databases">
        <title>Cohnella sp. nov. isolated from preserved vegetables.</title>
        <authorList>
            <person name="Lin S.-Y."/>
            <person name="Hung M.-H."/>
            <person name="Young C.-C."/>
        </authorList>
    </citation>
    <scope>NUCLEOTIDE SEQUENCE [LARGE SCALE GENOMIC DNA]</scope>
    <source>
        <strain evidence="6 7">CC-MHH1044</strain>
    </source>
</reference>
<proteinExistence type="predicted"/>
<dbReference type="InterPro" id="IPR008902">
    <property type="entry name" value="Rhamnosid_concanavalin"/>
</dbReference>
<gene>
    <name evidence="6" type="ORF">E6C55_29000</name>
</gene>
<dbReference type="Pfam" id="PF05592">
    <property type="entry name" value="Bac_rhamnosid"/>
    <property type="match status" value="1"/>
</dbReference>
<dbReference type="InterPro" id="IPR008979">
    <property type="entry name" value="Galactose-bd-like_sf"/>
</dbReference>
<dbReference type="InterPro" id="IPR035396">
    <property type="entry name" value="Bac_rhamnosid6H"/>
</dbReference>
<dbReference type="Gene3D" id="2.60.120.260">
    <property type="entry name" value="Galactose-binding domain-like"/>
    <property type="match status" value="2"/>
</dbReference>
<dbReference type="SUPFAM" id="SSF48208">
    <property type="entry name" value="Six-hairpin glycosidases"/>
    <property type="match status" value="1"/>
</dbReference>
<dbReference type="GO" id="GO:0030596">
    <property type="term" value="F:alpha-L-rhamnosidase activity"/>
    <property type="evidence" value="ECO:0007669"/>
    <property type="project" value="UniProtKB-EC"/>
</dbReference>
<dbReference type="Pfam" id="PF08531">
    <property type="entry name" value="Bac_rhamnosid_N"/>
    <property type="match status" value="1"/>
</dbReference>
<dbReference type="GO" id="GO:0005975">
    <property type="term" value="P:carbohydrate metabolic process"/>
    <property type="evidence" value="ECO:0007669"/>
    <property type="project" value="InterPro"/>
</dbReference>
<dbReference type="InterPro" id="IPR008928">
    <property type="entry name" value="6-hairpin_glycosidase_sf"/>
</dbReference>
<dbReference type="Gene3D" id="1.50.10.10">
    <property type="match status" value="1"/>
</dbReference>
<dbReference type="AlphaFoldDB" id="A0A4S4BGQ6"/>
<keyword evidence="7" id="KW-1185">Reference proteome</keyword>
<organism evidence="6 7">
    <name type="scientific">Cohnella fermenti</name>
    <dbReference type="NCBI Taxonomy" id="2565925"/>
    <lineage>
        <taxon>Bacteria</taxon>
        <taxon>Bacillati</taxon>
        <taxon>Bacillota</taxon>
        <taxon>Bacilli</taxon>
        <taxon>Bacillales</taxon>
        <taxon>Paenibacillaceae</taxon>
        <taxon>Cohnella</taxon>
    </lineage>
</organism>
<protein>
    <recommendedName>
        <fullName evidence="2">alpha-L-rhamnosidase</fullName>
        <ecNumber evidence="2">3.2.1.40</ecNumber>
    </recommendedName>
</protein>
<dbReference type="Gene3D" id="2.60.420.10">
    <property type="entry name" value="Maltose phosphorylase, domain 3"/>
    <property type="match status" value="1"/>
</dbReference>
<dbReference type="InterPro" id="IPR012341">
    <property type="entry name" value="6hp_glycosidase-like_sf"/>
</dbReference>
<comment type="caution">
    <text evidence="6">The sequence shown here is derived from an EMBL/GenBank/DDBJ whole genome shotgun (WGS) entry which is preliminary data.</text>
</comment>
<dbReference type="EMBL" id="SSOB01000054">
    <property type="protein sequence ID" value="THF73527.1"/>
    <property type="molecule type" value="Genomic_DNA"/>
</dbReference>
<dbReference type="Proteomes" id="UP000310636">
    <property type="component" value="Unassembled WGS sequence"/>
</dbReference>
<comment type="catalytic activity">
    <reaction evidence="1">
        <text>Hydrolysis of terminal non-reducing alpha-L-rhamnose residues in alpha-L-rhamnosides.</text>
        <dbReference type="EC" id="3.2.1.40"/>
    </reaction>
</comment>
<feature type="domain" description="Alpha-L-rhamnosidase concanavalin-like" evidence="3">
    <location>
        <begin position="231"/>
        <end position="327"/>
    </location>
</feature>
<dbReference type="InterPro" id="IPR013737">
    <property type="entry name" value="Bac_rhamnosid_N"/>
</dbReference>
<dbReference type="InterPro" id="IPR016007">
    <property type="entry name" value="Alpha_rhamnosid"/>
</dbReference>
<evidence type="ECO:0000256" key="2">
    <source>
        <dbReference type="ARBA" id="ARBA00012652"/>
    </source>
</evidence>
<dbReference type="RefSeq" id="WP_136373329.1">
    <property type="nucleotide sequence ID" value="NZ_SSOB01000054.1"/>
</dbReference>
<feature type="domain" description="Bacterial alpha-L-rhamnosidase N-terminal" evidence="4">
    <location>
        <begin position="68"/>
        <end position="216"/>
    </location>
</feature>
<sequence length="733" mass="84113">MAKQWQARWICDAPFGTLAKMNLYRKEMDACSPEPQHREDLQHHHWLARTTIVREPAAPEADPVYLDITADDYYKLYINGRFVAQGPAQNDAGHYYYNRIEVGSFLIAGTNAIAVHVYYQGLVNRAYNSGDYRQGLIAELSAGGRLLVRTDSSWRTKRAEEYTRSDSFGYDTQFPEHIDARRSEQGWRQPYFDDSAWLPACESAHTDYTFAEQPTPLLSVYELKPLRVQRRAPGHYWIDFGQELTGQFCMEAEGEAGAVIEVRCGEELEADGLAVRFDMRCNCTYQERWTLSGARDRLEPYDYKGFRYVEVFGPEAAIQPDSFHAIVRHYPLDEESCLFQCSDERMNGIFQICKTGVKLGAQENYVDCPTREKGQYLGDNTVIGHSHMLLSGDMRLYKKAIEQFALSSATCPGLMAVVPGHLMQEIADFSLQWPLQLLEYYRYSGDLDFARDMYPYAERLLRHFQTYNRGDGLLHNVADKWNLVDWPKELRDDYDFELTRPVGPGCHNVVNALYLGCIQAVNELRELLGIADDADKSDWLRLRQNFIEAFYDPASRLFTDAPGSRHHALHSNVLPLLFGLAPVEAIPSIVQLIRDKRFSCGVYFAYFVLKALARVGEHSLLYELMDSEEERSWGNMLNEGATACFEAWGKEQKWNTSLCHAWASAPVPLLIEEIIGLKPSKPGWTEISFAPRIPPQWEHCTLQLRVPAGWIRLAYSQGQWQEDFPKQVRVVRR</sequence>
<dbReference type="OrthoDB" id="9815108at2"/>
<evidence type="ECO:0000259" key="4">
    <source>
        <dbReference type="Pfam" id="PF08531"/>
    </source>
</evidence>
<name>A0A4S4BGQ6_9BACL</name>
<dbReference type="PANTHER" id="PTHR33307:SF6">
    <property type="entry name" value="ALPHA-RHAMNOSIDASE (EUROFUNG)-RELATED"/>
    <property type="match status" value="1"/>
</dbReference>
<accession>A0A4S4BGQ6</accession>
<evidence type="ECO:0000259" key="3">
    <source>
        <dbReference type="Pfam" id="PF05592"/>
    </source>
</evidence>
<evidence type="ECO:0000313" key="6">
    <source>
        <dbReference type="EMBL" id="THF73527.1"/>
    </source>
</evidence>
<dbReference type="EC" id="3.2.1.40" evidence="2"/>